<dbReference type="Gene3D" id="3.40.190.150">
    <property type="entry name" value="Bordetella uptake gene, domain 1"/>
    <property type="match status" value="1"/>
</dbReference>
<sequence>MRALRATLPAAALLVGLAGVAGCGANADSGGGGAWKPRGDVRMIVPFAAGGGSDLAGRAIATALEKAQPGVTVTVENRDGGSGAVGYSGMLGKKGNGNYLIATENAILSLPLSGQVSFTRKDFTPVAKLAEDGGILVVKKDSAYKTCTDVVNAAKAGRVSVGMSGAFGVDNVIYTMIEQKTGVKFQRVPFESGGELVPAVLGGQIQVALLNPGEVIGQLKSGDLRGLCVTTDKRYTYPEFSQLPTAKEQGIDVSYVQFRGLLAPGGLDEREQAYWEKAAKGVTKTPEFQKWLKDNYLQQAELYGDDFGKYLEQLDTALAPVLKKTS</sequence>
<dbReference type="InterPro" id="IPR005064">
    <property type="entry name" value="BUG"/>
</dbReference>
<dbReference type="PANTHER" id="PTHR42928:SF1">
    <property type="entry name" value="BLR4371 PROTEIN"/>
    <property type="match status" value="1"/>
</dbReference>
<dbReference type="Pfam" id="PF03401">
    <property type="entry name" value="TctC"/>
    <property type="match status" value="1"/>
</dbReference>
<accession>A0ABW1CU56</accession>
<proteinExistence type="inferred from homology"/>
<feature type="chain" id="PRO_5047540326" evidence="2">
    <location>
        <begin position="28"/>
        <end position="326"/>
    </location>
</feature>
<dbReference type="SUPFAM" id="SSF53850">
    <property type="entry name" value="Periplasmic binding protein-like II"/>
    <property type="match status" value="1"/>
</dbReference>
<dbReference type="CDD" id="cd07012">
    <property type="entry name" value="PBP2_Bug_TTT"/>
    <property type="match status" value="1"/>
</dbReference>
<dbReference type="PANTHER" id="PTHR42928">
    <property type="entry name" value="TRICARBOXYLATE-BINDING PROTEIN"/>
    <property type="match status" value="1"/>
</dbReference>
<comment type="caution">
    <text evidence="3">The sequence shown here is derived from an EMBL/GenBank/DDBJ whole genome shotgun (WGS) entry which is preliminary data.</text>
</comment>
<comment type="similarity">
    <text evidence="1">Belongs to the UPF0065 (bug) family.</text>
</comment>
<reference evidence="4" key="1">
    <citation type="journal article" date="2019" name="Int. J. Syst. Evol. Microbiol.">
        <title>The Global Catalogue of Microorganisms (GCM) 10K type strain sequencing project: providing services to taxonomists for standard genome sequencing and annotation.</title>
        <authorList>
            <consortium name="The Broad Institute Genomics Platform"/>
            <consortium name="The Broad Institute Genome Sequencing Center for Infectious Disease"/>
            <person name="Wu L."/>
            <person name="Ma J."/>
        </authorList>
    </citation>
    <scope>NUCLEOTIDE SEQUENCE [LARGE SCALE GENOMIC DNA]</scope>
    <source>
        <strain evidence="4">CCUG 53903</strain>
    </source>
</reference>
<evidence type="ECO:0000256" key="2">
    <source>
        <dbReference type="SAM" id="SignalP"/>
    </source>
</evidence>
<dbReference type="PROSITE" id="PS51257">
    <property type="entry name" value="PROKAR_LIPOPROTEIN"/>
    <property type="match status" value="1"/>
</dbReference>
<evidence type="ECO:0000313" key="3">
    <source>
        <dbReference type="EMBL" id="MFC5829114.1"/>
    </source>
</evidence>
<gene>
    <name evidence="3" type="ORF">ACFPZ3_35070</name>
</gene>
<dbReference type="RefSeq" id="WP_379518608.1">
    <property type="nucleotide sequence ID" value="NZ_JBHSPA010000045.1"/>
</dbReference>
<evidence type="ECO:0000313" key="4">
    <source>
        <dbReference type="Proteomes" id="UP001596058"/>
    </source>
</evidence>
<dbReference type="EMBL" id="JBHSPA010000045">
    <property type="protein sequence ID" value="MFC5829114.1"/>
    <property type="molecule type" value="Genomic_DNA"/>
</dbReference>
<dbReference type="PIRSF" id="PIRSF017082">
    <property type="entry name" value="YflP"/>
    <property type="match status" value="1"/>
</dbReference>
<dbReference type="InterPro" id="IPR042100">
    <property type="entry name" value="Bug_dom1"/>
</dbReference>
<name>A0ABW1CU56_9ACTN</name>
<feature type="signal peptide" evidence="2">
    <location>
        <begin position="1"/>
        <end position="27"/>
    </location>
</feature>
<organism evidence="3 4">
    <name type="scientific">Nonomuraea insulae</name>
    <dbReference type="NCBI Taxonomy" id="1616787"/>
    <lineage>
        <taxon>Bacteria</taxon>
        <taxon>Bacillati</taxon>
        <taxon>Actinomycetota</taxon>
        <taxon>Actinomycetes</taxon>
        <taxon>Streptosporangiales</taxon>
        <taxon>Streptosporangiaceae</taxon>
        <taxon>Nonomuraea</taxon>
    </lineage>
</organism>
<keyword evidence="2" id="KW-0732">Signal</keyword>
<dbReference type="Proteomes" id="UP001596058">
    <property type="component" value="Unassembled WGS sequence"/>
</dbReference>
<protein>
    <submittedName>
        <fullName evidence="3">Tripartite tricarboxylate transporter substrate binding protein</fullName>
    </submittedName>
</protein>
<dbReference type="Gene3D" id="3.40.190.10">
    <property type="entry name" value="Periplasmic binding protein-like II"/>
    <property type="match status" value="1"/>
</dbReference>
<evidence type="ECO:0000256" key="1">
    <source>
        <dbReference type="ARBA" id="ARBA00006987"/>
    </source>
</evidence>
<keyword evidence="4" id="KW-1185">Reference proteome</keyword>